<comment type="subcellular location">
    <subcellularLocation>
        <location evidence="1">Nucleus</location>
    </subcellularLocation>
</comment>
<evidence type="ECO:0000256" key="1">
    <source>
        <dbReference type="ARBA" id="ARBA00004123"/>
    </source>
</evidence>
<evidence type="ECO:0000256" key="4">
    <source>
        <dbReference type="SAM" id="MobiDB-lite"/>
    </source>
</evidence>
<dbReference type="SUPFAM" id="SSF57701">
    <property type="entry name" value="Zn2/Cys6 DNA-binding domain"/>
    <property type="match status" value="1"/>
</dbReference>
<dbReference type="STRING" id="1531966.A0A0A1T712"/>
<dbReference type="Proteomes" id="UP000039046">
    <property type="component" value="Unassembled WGS sequence"/>
</dbReference>
<dbReference type="InterPro" id="IPR050613">
    <property type="entry name" value="Sec_Metabolite_Reg"/>
</dbReference>
<dbReference type="GO" id="GO:0003677">
    <property type="term" value="F:DNA binding"/>
    <property type="evidence" value="ECO:0007669"/>
    <property type="project" value="InterPro"/>
</dbReference>
<dbReference type="EMBL" id="CDHN01000001">
    <property type="protein sequence ID" value="CEJ81114.1"/>
    <property type="molecule type" value="Genomic_DNA"/>
</dbReference>
<dbReference type="GO" id="GO:0008270">
    <property type="term" value="F:zinc ion binding"/>
    <property type="evidence" value="ECO:0007669"/>
    <property type="project" value="InterPro"/>
</dbReference>
<name>A0A0A1T712_9HYPO</name>
<evidence type="ECO:0000313" key="6">
    <source>
        <dbReference type="EMBL" id="CEJ81114.1"/>
    </source>
</evidence>
<gene>
    <name evidence="6" type="ORF">VHEMI01260</name>
</gene>
<dbReference type="InterPro" id="IPR001138">
    <property type="entry name" value="Zn2Cys6_DnaBD"/>
</dbReference>
<dbReference type="GO" id="GO:0005634">
    <property type="term" value="C:nucleus"/>
    <property type="evidence" value="ECO:0007669"/>
    <property type="project" value="UniProtKB-SubCell"/>
</dbReference>
<sequence>MTPEGSGRRRNGMQASCERCRKKKVKCDHRRPVCSPCLRRGLESQCFYHPAPLSKKHSLAPTNRVSKPTAPTLSGSASSSVRDMTSAIQSPERLTASNTSTSSISTGNTGNNTASHSKYVQNIDTPDRHLDTVKAILQQIKYADDIHDITTQYLSPRRLTHIPKILYLTMIDSLRCNPTASSYNSEDYARTVLKSSTLPLTITPDMDLDEFCRLATGPNLRIEVLGILFSTTASSILYGTRRDELMNSRLLADMIYHCNLSLQLARSLSKTPSDITIWLGYMNVHLMSLISGDESLDVWRRMSNLAVDLFALHVHREATHSLDKVPLFIAEIRKRIFATSNYIDKLTSLMFDRPPRLHLSYSDCKPPLDISDEALFSPELFAQECQRLTLDGWNLDVAFRLTSGARARFLIAGFIEQIKDMQLNPSHPFDEARLRDISARSKIAWANIPQYLQYSEESWKLNFSAEASLMLAKLYVFYCAIDYEIFTMISKAAGSTVIELLQVAWNVLEVMLQVAKARYTFKFPSQDLPATFLYYGAPSANILLSALEELYQGRRKELLPTLSKSALVRGLSVLVSQLEINDHATESSYAAGLRAARAISAKLDSILDGDIVAVPAVNPTDTNGDLLQQQQQQPQQPLLGLDDALALPNLMNFGYDGINWGLFTDWSIMDMEG</sequence>
<dbReference type="Gene3D" id="4.10.240.10">
    <property type="entry name" value="Zn(2)-C6 fungal-type DNA-binding domain"/>
    <property type="match status" value="1"/>
</dbReference>
<dbReference type="AlphaFoldDB" id="A0A0A1T712"/>
<dbReference type="InterPro" id="IPR007219">
    <property type="entry name" value="XnlR_reg_dom"/>
</dbReference>
<evidence type="ECO:0000313" key="7">
    <source>
        <dbReference type="Proteomes" id="UP000039046"/>
    </source>
</evidence>
<evidence type="ECO:0000259" key="5">
    <source>
        <dbReference type="PROSITE" id="PS50048"/>
    </source>
</evidence>
<proteinExistence type="predicted"/>
<dbReference type="CDD" id="cd12148">
    <property type="entry name" value="fungal_TF_MHR"/>
    <property type="match status" value="1"/>
</dbReference>
<evidence type="ECO:0000256" key="2">
    <source>
        <dbReference type="ARBA" id="ARBA00022723"/>
    </source>
</evidence>
<dbReference type="GO" id="GO:0006351">
    <property type="term" value="P:DNA-templated transcription"/>
    <property type="evidence" value="ECO:0007669"/>
    <property type="project" value="InterPro"/>
</dbReference>
<dbReference type="OrthoDB" id="10261408at2759"/>
<dbReference type="PROSITE" id="PS00463">
    <property type="entry name" value="ZN2_CY6_FUNGAL_1"/>
    <property type="match status" value="1"/>
</dbReference>
<keyword evidence="3" id="KW-0539">Nucleus</keyword>
<keyword evidence="2" id="KW-0479">Metal-binding</keyword>
<organism evidence="6 7">
    <name type="scientific">[Torrubiella] hemipterigena</name>
    <dbReference type="NCBI Taxonomy" id="1531966"/>
    <lineage>
        <taxon>Eukaryota</taxon>
        <taxon>Fungi</taxon>
        <taxon>Dikarya</taxon>
        <taxon>Ascomycota</taxon>
        <taxon>Pezizomycotina</taxon>
        <taxon>Sordariomycetes</taxon>
        <taxon>Hypocreomycetidae</taxon>
        <taxon>Hypocreales</taxon>
        <taxon>Clavicipitaceae</taxon>
        <taxon>Clavicipitaceae incertae sedis</taxon>
        <taxon>'Torrubiella' clade</taxon>
    </lineage>
</organism>
<reference evidence="6 7" key="1">
    <citation type="journal article" date="2015" name="Genome Announc.">
        <title>Draft Genome Sequence and Gene Annotation of the Entomopathogenic Fungus Verticillium hemipterigenum.</title>
        <authorList>
            <person name="Horn F."/>
            <person name="Habel A."/>
            <person name="Scharf D.H."/>
            <person name="Dworschak J."/>
            <person name="Brakhage A.A."/>
            <person name="Guthke R."/>
            <person name="Hertweck C."/>
            <person name="Linde J."/>
        </authorList>
    </citation>
    <scope>NUCLEOTIDE SEQUENCE [LARGE SCALE GENOMIC DNA]</scope>
</reference>
<accession>A0A0A1T712</accession>
<feature type="compositionally biased region" description="Low complexity" evidence="4">
    <location>
        <begin position="95"/>
        <end position="115"/>
    </location>
</feature>
<feature type="domain" description="Zn(2)-C6 fungal-type" evidence="5">
    <location>
        <begin position="16"/>
        <end position="48"/>
    </location>
</feature>
<evidence type="ECO:0000256" key="3">
    <source>
        <dbReference type="ARBA" id="ARBA00023242"/>
    </source>
</evidence>
<dbReference type="CDD" id="cd00067">
    <property type="entry name" value="GAL4"/>
    <property type="match status" value="1"/>
</dbReference>
<feature type="compositionally biased region" description="Polar residues" evidence="4">
    <location>
        <begin position="60"/>
        <end position="89"/>
    </location>
</feature>
<protein>
    <recommendedName>
        <fullName evidence="5">Zn(2)-C6 fungal-type domain-containing protein</fullName>
    </recommendedName>
</protein>
<dbReference type="Pfam" id="PF00172">
    <property type="entry name" value="Zn_clus"/>
    <property type="match status" value="1"/>
</dbReference>
<dbReference type="Pfam" id="PF04082">
    <property type="entry name" value="Fungal_trans"/>
    <property type="match status" value="1"/>
</dbReference>
<dbReference type="GO" id="GO:0000981">
    <property type="term" value="F:DNA-binding transcription factor activity, RNA polymerase II-specific"/>
    <property type="evidence" value="ECO:0007669"/>
    <property type="project" value="InterPro"/>
</dbReference>
<dbReference type="PANTHER" id="PTHR31001">
    <property type="entry name" value="UNCHARACTERIZED TRANSCRIPTIONAL REGULATORY PROTEIN"/>
    <property type="match status" value="1"/>
</dbReference>
<dbReference type="SMART" id="SM00066">
    <property type="entry name" value="GAL4"/>
    <property type="match status" value="1"/>
</dbReference>
<dbReference type="PANTHER" id="PTHR31001:SF40">
    <property type="entry name" value="ZN(II)2CYS6 TRANSCRIPTION FACTOR (EUROFUNG)"/>
    <property type="match status" value="1"/>
</dbReference>
<keyword evidence="7" id="KW-1185">Reference proteome</keyword>
<dbReference type="HOGENOM" id="CLU_013296_2_0_1"/>
<dbReference type="PROSITE" id="PS50048">
    <property type="entry name" value="ZN2_CY6_FUNGAL_2"/>
    <property type="match status" value="1"/>
</dbReference>
<feature type="region of interest" description="Disordered" evidence="4">
    <location>
        <begin position="53"/>
        <end position="117"/>
    </location>
</feature>
<dbReference type="InterPro" id="IPR036864">
    <property type="entry name" value="Zn2-C6_fun-type_DNA-bd_sf"/>
</dbReference>